<dbReference type="GO" id="GO:0046839">
    <property type="term" value="P:phospholipid dephosphorylation"/>
    <property type="evidence" value="ECO:0007669"/>
    <property type="project" value="TreeGrafter"/>
</dbReference>
<dbReference type="GO" id="GO:0008195">
    <property type="term" value="F:phosphatidate phosphatase activity"/>
    <property type="evidence" value="ECO:0007669"/>
    <property type="project" value="TreeGrafter"/>
</dbReference>
<comment type="similarity">
    <text evidence="2">Belongs to the PA-phosphatase related phosphoesterase family.</text>
</comment>
<dbReference type="PANTHER" id="PTHR10165:SF35">
    <property type="entry name" value="RE23632P"/>
    <property type="match status" value="1"/>
</dbReference>
<evidence type="ECO:0000256" key="5">
    <source>
        <dbReference type="ARBA" id="ARBA00023136"/>
    </source>
</evidence>
<feature type="signal peptide" evidence="7">
    <location>
        <begin position="1"/>
        <end position="27"/>
    </location>
</feature>
<feature type="chain" id="PRO_5031192715" description="Phosphatidic acid phosphatase type 2/haloperoxidase domain-containing protein" evidence="7">
    <location>
        <begin position="28"/>
        <end position="248"/>
    </location>
</feature>
<sequence>MNQKFKSLLHEIILRILLLGAIKYLSYQPTPDYNTIQPEEWYRYKRTEKEPIVDEKYFIAGGCLISTAVLIISYSLHKDKREMVHSILAISMGICLTALVTHLMKVFVAKPRPSFFMCCYPDGQMQSECTGDPKLVDAGRKSFPSGHTSFAFSIMVFLFLYLSAKLNLFNDQGKGESWRTCICLSPIILAVMIGVCRTTKNQHHPEDVLAGGIIGSVISYICYRQHFPSVYDPNPGKPYEFADDPFAS</sequence>
<proteinExistence type="inferred from homology"/>
<dbReference type="SUPFAM" id="SSF48317">
    <property type="entry name" value="Acid phosphatase/Vanadium-dependent haloperoxidase"/>
    <property type="match status" value="1"/>
</dbReference>
<dbReference type="UniPathway" id="UPA00085"/>
<evidence type="ECO:0000313" key="9">
    <source>
        <dbReference type="EMBL" id="CAD7089266.1"/>
    </source>
</evidence>
<evidence type="ECO:0000313" key="10">
    <source>
        <dbReference type="Proteomes" id="UP000594454"/>
    </source>
</evidence>
<evidence type="ECO:0000256" key="7">
    <source>
        <dbReference type="SAM" id="SignalP"/>
    </source>
</evidence>
<dbReference type="Pfam" id="PF01569">
    <property type="entry name" value="PAP2"/>
    <property type="match status" value="1"/>
</dbReference>
<dbReference type="AlphaFoldDB" id="A0A7R8Z101"/>
<dbReference type="InterPro" id="IPR043216">
    <property type="entry name" value="PAP-like"/>
</dbReference>
<dbReference type="InParanoid" id="A0A7R8Z101"/>
<keyword evidence="4 6" id="KW-1133">Transmembrane helix</keyword>
<feature type="transmembrane region" description="Helical" evidence="6">
    <location>
        <begin position="83"/>
        <end position="104"/>
    </location>
</feature>
<dbReference type="Proteomes" id="UP000594454">
    <property type="component" value="Chromosome 4"/>
</dbReference>
<feature type="transmembrane region" description="Helical" evidence="6">
    <location>
        <begin position="146"/>
        <end position="164"/>
    </location>
</feature>
<evidence type="ECO:0000259" key="8">
    <source>
        <dbReference type="SMART" id="SM00014"/>
    </source>
</evidence>
<keyword evidence="3 6" id="KW-0812">Transmembrane</keyword>
<feature type="domain" description="Phosphatidic acid phosphatase type 2/haloperoxidase" evidence="8">
    <location>
        <begin position="86"/>
        <end position="223"/>
    </location>
</feature>
<evidence type="ECO:0000256" key="3">
    <source>
        <dbReference type="ARBA" id="ARBA00022692"/>
    </source>
</evidence>
<dbReference type="InterPro" id="IPR000326">
    <property type="entry name" value="PAP2/HPO"/>
</dbReference>
<dbReference type="CDD" id="cd03390">
    <property type="entry name" value="PAP2_containing_1_like"/>
    <property type="match status" value="1"/>
</dbReference>
<evidence type="ECO:0000256" key="1">
    <source>
        <dbReference type="ARBA" id="ARBA00004141"/>
    </source>
</evidence>
<dbReference type="OrthoDB" id="10030083at2759"/>
<reference evidence="9 10" key="1">
    <citation type="submission" date="2020-11" db="EMBL/GenBank/DDBJ databases">
        <authorList>
            <person name="Wallbank WR R."/>
            <person name="Pardo Diaz C."/>
            <person name="Kozak K."/>
            <person name="Martin S."/>
            <person name="Jiggins C."/>
            <person name="Moest M."/>
            <person name="Warren A I."/>
            <person name="Generalovic N T."/>
            <person name="Byers J.R.P. K."/>
            <person name="Montejo-Kovacevich G."/>
            <person name="Yen C E."/>
        </authorList>
    </citation>
    <scope>NUCLEOTIDE SEQUENCE [LARGE SCALE GENOMIC DNA]</scope>
</reference>
<dbReference type="OMA" id="AHFEHIR"/>
<feature type="transmembrane region" description="Helical" evidence="6">
    <location>
        <begin position="176"/>
        <end position="195"/>
    </location>
</feature>
<dbReference type="Gene3D" id="1.20.144.10">
    <property type="entry name" value="Phosphatidic acid phosphatase type 2/haloperoxidase"/>
    <property type="match status" value="1"/>
</dbReference>
<protein>
    <recommendedName>
        <fullName evidence="8">Phosphatidic acid phosphatase type 2/haloperoxidase domain-containing protein</fullName>
    </recommendedName>
</protein>
<evidence type="ECO:0000256" key="4">
    <source>
        <dbReference type="ARBA" id="ARBA00022989"/>
    </source>
</evidence>
<comment type="subcellular location">
    <subcellularLocation>
        <location evidence="1">Membrane</location>
        <topology evidence="1">Multi-pass membrane protein</topology>
    </subcellularLocation>
</comment>
<feature type="transmembrane region" description="Helical" evidence="6">
    <location>
        <begin position="57"/>
        <end position="76"/>
    </location>
</feature>
<evidence type="ECO:0000256" key="2">
    <source>
        <dbReference type="ARBA" id="ARBA00008816"/>
    </source>
</evidence>
<keyword evidence="5 6" id="KW-0472">Membrane</keyword>
<evidence type="ECO:0000256" key="6">
    <source>
        <dbReference type="SAM" id="Phobius"/>
    </source>
</evidence>
<dbReference type="PANTHER" id="PTHR10165">
    <property type="entry name" value="LIPID PHOSPHATE PHOSPHATASE"/>
    <property type="match status" value="1"/>
</dbReference>
<keyword evidence="7" id="KW-0732">Signal</keyword>
<organism evidence="9 10">
    <name type="scientific">Hermetia illucens</name>
    <name type="common">Black soldier fly</name>
    <dbReference type="NCBI Taxonomy" id="343691"/>
    <lineage>
        <taxon>Eukaryota</taxon>
        <taxon>Metazoa</taxon>
        <taxon>Ecdysozoa</taxon>
        <taxon>Arthropoda</taxon>
        <taxon>Hexapoda</taxon>
        <taxon>Insecta</taxon>
        <taxon>Pterygota</taxon>
        <taxon>Neoptera</taxon>
        <taxon>Endopterygota</taxon>
        <taxon>Diptera</taxon>
        <taxon>Brachycera</taxon>
        <taxon>Stratiomyomorpha</taxon>
        <taxon>Stratiomyidae</taxon>
        <taxon>Hermetiinae</taxon>
        <taxon>Hermetia</taxon>
    </lineage>
</organism>
<keyword evidence="10" id="KW-1185">Reference proteome</keyword>
<name>A0A7R8Z101_HERIL</name>
<dbReference type="SMART" id="SM00014">
    <property type="entry name" value="acidPPc"/>
    <property type="match status" value="1"/>
</dbReference>
<dbReference type="EMBL" id="LR899012">
    <property type="protein sequence ID" value="CAD7089266.1"/>
    <property type="molecule type" value="Genomic_DNA"/>
</dbReference>
<dbReference type="GO" id="GO:0006644">
    <property type="term" value="P:phospholipid metabolic process"/>
    <property type="evidence" value="ECO:0007669"/>
    <property type="project" value="UniProtKB-UniPathway"/>
</dbReference>
<accession>A0A7R8Z101</accession>
<dbReference type="InterPro" id="IPR036938">
    <property type="entry name" value="PAP2/HPO_sf"/>
</dbReference>
<dbReference type="GO" id="GO:0016020">
    <property type="term" value="C:membrane"/>
    <property type="evidence" value="ECO:0007669"/>
    <property type="project" value="UniProtKB-SubCell"/>
</dbReference>
<gene>
    <name evidence="9" type="ORF">HERILL_LOCUS11829</name>
</gene>